<comment type="caution">
    <text evidence="3">The sequence shown here is derived from an EMBL/GenBank/DDBJ whole genome shotgun (WGS) entry which is preliminary data.</text>
</comment>
<feature type="transmembrane region" description="Helical" evidence="2">
    <location>
        <begin position="268"/>
        <end position="289"/>
    </location>
</feature>
<feature type="transmembrane region" description="Helical" evidence="2">
    <location>
        <begin position="236"/>
        <end position="256"/>
    </location>
</feature>
<dbReference type="STRING" id="1334629.MFUL124B02_28155"/>
<proteinExistence type="predicted"/>
<accession>A0A511T589</accession>
<evidence type="ECO:0000256" key="1">
    <source>
        <dbReference type="SAM" id="MobiDB-lite"/>
    </source>
</evidence>
<protein>
    <submittedName>
        <fullName evidence="3">Uncharacterized protein</fullName>
    </submittedName>
</protein>
<feature type="compositionally biased region" description="Low complexity" evidence="1">
    <location>
        <begin position="103"/>
        <end position="116"/>
    </location>
</feature>
<reference evidence="3 4" key="1">
    <citation type="submission" date="2019-07" db="EMBL/GenBank/DDBJ databases">
        <title>Whole genome shotgun sequence of Myxococcus fulvus NBRC 100333.</title>
        <authorList>
            <person name="Hosoyama A."/>
            <person name="Uohara A."/>
            <person name="Ohji S."/>
            <person name="Ichikawa N."/>
        </authorList>
    </citation>
    <scope>NUCLEOTIDE SEQUENCE [LARGE SCALE GENOMIC DNA]</scope>
    <source>
        <strain evidence="3 4">NBRC 100333</strain>
    </source>
</reference>
<gene>
    <name evidence="3" type="ORF">MFU01_43580</name>
</gene>
<dbReference type="AlphaFoldDB" id="A0A511T589"/>
<keyword evidence="2" id="KW-0472">Membrane</keyword>
<evidence type="ECO:0000256" key="2">
    <source>
        <dbReference type="SAM" id="Phobius"/>
    </source>
</evidence>
<feature type="transmembrane region" description="Helical" evidence="2">
    <location>
        <begin position="314"/>
        <end position="334"/>
    </location>
</feature>
<name>A0A511T589_MYXFU</name>
<feature type="region of interest" description="Disordered" evidence="1">
    <location>
        <begin position="71"/>
        <end position="189"/>
    </location>
</feature>
<evidence type="ECO:0000313" key="4">
    <source>
        <dbReference type="Proteomes" id="UP000321514"/>
    </source>
</evidence>
<dbReference type="Proteomes" id="UP000321514">
    <property type="component" value="Unassembled WGS sequence"/>
</dbReference>
<feature type="compositionally biased region" description="Low complexity" evidence="1">
    <location>
        <begin position="130"/>
        <end position="151"/>
    </location>
</feature>
<feature type="compositionally biased region" description="Pro residues" evidence="1">
    <location>
        <begin position="87"/>
        <end position="100"/>
    </location>
</feature>
<keyword evidence="2" id="KW-1133">Transmembrane helix</keyword>
<evidence type="ECO:0000313" key="3">
    <source>
        <dbReference type="EMBL" id="GEN09321.1"/>
    </source>
</evidence>
<organism evidence="3 4">
    <name type="scientific">Myxococcus fulvus</name>
    <dbReference type="NCBI Taxonomy" id="33"/>
    <lineage>
        <taxon>Bacteria</taxon>
        <taxon>Pseudomonadati</taxon>
        <taxon>Myxococcota</taxon>
        <taxon>Myxococcia</taxon>
        <taxon>Myxococcales</taxon>
        <taxon>Cystobacterineae</taxon>
        <taxon>Myxococcaceae</taxon>
        <taxon>Myxococcus</taxon>
    </lineage>
</organism>
<keyword evidence="2" id="KW-0812">Transmembrane</keyword>
<sequence length="339" mass="34610">MGWGLGQFPAKIQGLGRVPFDTSAPAPEDAPSHLSAGAPVLNCPGCGSKVAANSSICPVCDYIIDGSFLSAEPPADNDEDTGVGEAPRPPPARKPAPARPRPAKSGARPAPAAAAGGDATNVRSVDDIARSASQRASRPAPARAGGTAPRRAPAPAPAPAPVATGPDPWSRGAARDDDDENNHAIADPDELIQDAKDLLGAMSAGDKIAFYSAGLVVLSCFVPWKETAADGDALGLMSLGFGAFLLALLTMGAIGVRVRSTFPKLNPVVPWMAQLLTTFLCLIWCIVFIKVSSDTALVPSPVGNSEMMNSSPSFGVFIGILGSVGALIGAFLGLKGRQD</sequence>
<dbReference type="EMBL" id="BJXR01000033">
    <property type="protein sequence ID" value="GEN09321.1"/>
    <property type="molecule type" value="Genomic_DNA"/>
</dbReference>